<dbReference type="Pfam" id="PF01532">
    <property type="entry name" value="Glyco_hydro_47"/>
    <property type="match status" value="1"/>
</dbReference>
<evidence type="ECO:0000256" key="4">
    <source>
        <dbReference type="ARBA" id="ARBA00022801"/>
    </source>
</evidence>
<evidence type="ECO:0000256" key="9">
    <source>
        <dbReference type="RuleBase" id="RU361193"/>
    </source>
</evidence>
<dbReference type="EC" id="3.2.1.-" evidence="9"/>
<evidence type="ECO:0000256" key="8">
    <source>
        <dbReference type="PIRSR" id="PIRSR601382-3"/>
    </source>
</evidence>
<reference evidence="11" key="1">
    <citation type="submission" date="2023-06" db="EMBL/GenBank/DDBJ databases">
        <title>Genome-scale phylogeny and comparative genomics of the fungal order Sordariales.</title>
        <authorList>
            <consortium name="Lawrence Berkeley National Laboratory"/>
            <person name="Hensen N."/>
            <person name="Bonometti L."/>
            <person name="Westerberg I."/>
            <person name="Brannstrom I.O."/>
            <person name="Guillou S."/>
            <person name="Cros-Aarteil S."/>
            <person name="Calhoun S."/>
            <person name="Haridas S."/>
            <person name="Kuo A."/>
            <person name="Mondo S."/>
            <person name="Pangilinan J."/>
            <person name="Riley R."/>
            <person name="Labutti K."/>
            <person name="Andreopoulos B."/>
            <person name="Lipzen A."/>
            <person name="Chen C."/>
            <person name="Yanf M."/>
            <person name="Daum C."/>
            <person name="Ng V."/>
            <person name="Clum A."/>
            <person name="Steindorff A."/>
            <person name="Ohm R."/>
            <person name="Martin F."/>
            <person name="Silar P."/>
            <person name="Natvig D."/>
            <person name="Lalanne C."/>
            <person name="Gautier V."/>
            <person name="Ament-Velasquez S.L."/>
            <person name="Kruys A."/>
            <person name="Hutchinson M.I."/>
            <person name="Powell A.J."/>
            <person name="Barry K."/>
            <person name="Miller A.N."/>
            <person name="Grigoriev I.V."/>
            <person name="Debuchy R."/>
            <person name="Gladieux P."/>
            <person name="Thoren M.H."/>
            <person name="Johannesson H."/>
        </authorList>
    </citation>
    <scope>NUCLEOTIDE SEQUENCE</scope>
    <source>
        <strain evidence="11">PSN4</strain>
    </source>
</reference>
<accession>A0AAJ0BPM6</accession>
<keyword evidence="9" id="KW-0326">Glycosidase</keyword>
<feature type="active site" evidence="6">
    <location>
        <position position="351"/>
    </location>
</feature>
<evidence type="ECO:0000256" key="1">
    <source>
        <dbReference type="ARBA" id="ARBA00001913"/>
    </source>
</evidence>
<feature type="transmembrane region" description="Helical" evidence="10">
    <location>
        <begin position="12"/>
        <end position="29"/>
    </location>
</feature>
<evidence type="ECO:0000256" key="5">
    <source>
        <dbReference type="ARBA" id="ARBA00023157"/>
    </source>
</evidence>
<organism evidence="11 12">
    <name type="scientific">Echria macrotheca</name>
    <dbReference type="NCBI Taxonomy" id="438768"/>
    <lineage>
        <taxon>Eukaryota</taxon>
        <taxon>Fungi</taxon>
        <taxon>Dikarya</taxon>
        <taxon>Ascomycota</taxon>
        <taxon>Pezizomycotina</taxon>
        <taxon>Sordariomycetes</taxon>
        <taxon>Sordariomycetidae</taxon>
        <taxon>Sordariales</taxon>
        <taxon>Schizotheciaceae</taxon>
        <taxon>Echria</taxon>
    </lineage>
</organism>
<dbReference type="PANTHER" id="PTHR11742:SF89">
    <property type="entry name" value="ALPHA-1,2-MANNOSIDASE"/>
    <property type="match status" value="1"/>
</dbReference>
<evidence type="ECO:0000313" key="12">
    <source>
        <dbReference type="Proteomes" id="UP001239445"/>
    </source>
</evidence>
<evidence type="ECO:0000256" key="6">
    <source>
        <dbReference type="PIRSR" id="PIRSR601382-1"/>
    </source>
</evidence>
<dbReference type="FunFam" id="1.50.10.10:FF:000037">
    <property type="entry name" value="alpha-1,2-Mannosidase"/>
    <property type="match status" value="1"/>
</dbReference>
<keyword evidence="12" id="KW-1185">Reference proteome</keyword>
<dbReference type="InterPro" id="IPR036026">
    <property type="entry name" value="Seven-hairpin_glycosidases"/>
</dbReference>
<dbReference type="PANTHER" id="PTHR11742">
    <property type="entry name" value="MANNOSYL-OLIGOSACCHARIDE ALPHA-1,2-MANNOSIDASE-RELATED"/>
    <property type="match status" value="1"/>
</dbReference>
<feature type="active site" evidence="6">
    <location>
        <position position="511"/>
    </location>
</feature>
<dbReference type="InterPro" id="IPR012341">
    <property type="entry name" value="6hp_glycosidase-like_sf"/>
</dbReference>
<evidence type="ECO:0000256" key="3">
    <source>
        <dbReference type="ARBA" id="ARBA00007658"/>
    </source>
</evidence>
<dbReference type="Gene3D" id="1.50.10.10">
    <property type="match status" value="1"/>
</dbReference>
<feature type="active site" description="Proton donor" evidence="6">
    <location>
        <position position="217"/>
    </location>
</feature>
<protein>
    <recommendedName>
        <fullName evidence="9">alpha-1,2-Mannosidase</fullName>
        <ecNumber evidence="9">3.2.1.-</ecNumber>
    </recommendedName>
</protein>
<comment type="cofactor">
    <cofactor evidence="1 7">
        <name>Ca(2+)</name>
        <dbReference type="ChEBI" id="CHEBI:29108"/>
    </cofactor>
</comment>
<dbReference type="EMBL" id="MU839827">
    <property type="protein sequence ID" value="KAK1761073.1"/>
    <property type="molecule type" value="Genomic_DNA"/>
</dbReference>
<name>A0AAJ0BPM6_9PEZI</name>
<evidence type="ECO:0000256" key="10">
    <source>
        <dbReference type="SAM" id="Phobius"/>
    </source>
</evidence>
<keyword evidence="10" id="KW-1133">Transmembrane helix</keyword>
<dbReference type="GO" id="GO:0016020">
    <property type="term" value="C:membrane"/>
    <property type="evidence" value="ECO:0007669"/>
    <property type="project" value="InterPro"/>
</dbReference>
<feature type="binding site" evidence="7">
    <location>
        <position position="599"/>
    </location>
    <ligand>
        <name>Ca(2+)</name>
        <dbReference type="ChEBI" id="CHEBI:29108"/>
    </ligand>
</feature>
<proteinExistence type="inferred from homology"/>
<dbReference type="InterPro" id="IPR050749">
    <property type="entry name" value="Glycosyl_Hydrolase_47"/>
</dbReference>
<dbReference type="GO" id="GO:0005509">
    <property type="term" value="F:calcium ion binding"/>
    <property type="evidence" value="ECO:0007669"/>
    <property type="project" value="InterPro"/>
</dbReference>
<keyword evidence="7" id="KW-0106">Calcium</keyword>
<dbReference type="SUPFAM" id="SSF48225">
    <property type="entry name" value="Seven-hairpin glycosidases"/>
    <property type="match status" value="1"/>
</dbReference>
<dbReference type="PRINTS" id="PR00747">
    <property type="entry name" value="GLYHDRLASE47"/>
</dbReference>
<keyword evidence="7" id="KW-0479">Metal-binding</keyword>
<comment type="caution">
    <text evidence="11">The sequence shown here is derived from an EMBL/GenBank/DDBJ whole genome shotgun (WGS) entry which is preliminary data.</text>
</comment>
<feature type="disulfide bond" evidence="8">
    <location>
        <begin position="423"/>
        <end position="452"/>
    </location>
</feature>
<dbReference type="GO" id="GO:0004571">
    <property type="term" value="F:mannosyl-oligosaccharide 1,2-alpha-mannosidase activity"/>
    <property type="evidence" value="ECO:0007669"/>
    <property type="project" value="InterPro"/>
</dbReference>
<comment type="similarity">
    <text evidence="3 9">Belongs to the glycosyl hydrolase 47 family.</text>
</comment>
<dbReference type="GO" id="GO:0005975">
    <property type="term" value="P:carbohydrate metabolic process"/>
    <property type="evidence" value="ECO:0007669"/>
    <property type="project" value="InterPro"/>
</dbReference>
<feature type="active site" description="Proton donor" evidence="6">
    <location>
        <position position="466"/>
    </location>
</feature>
<keyword evidence="5 8" id="KW-1015">Disulfide bond</keyword>
<evidence type="ECO:0000256" key="2">
    <source>
        <dbReference type="ARBA" id="ARBA00004922"/>
    </source>
</evidence>
<dbReference type="GO" id="GO:0005783">
    <property type="term" value="C:endoplasmic reticulum"/>
    <property type="evidence" value="ECO:0007669"/>
    <property type="project" value="TreeGrafter"/>
</dbReference>
<gene>
    <name evidence="11" type="ORF">QBC47DRAFT_21130</name>
</gene>
<dbReference type="AlphaFoldDB" id="A0AAJ0BPM6"/>
<sequence length="609" mass="68460">MAVWKRGRISRRLGLVFWTVVFLIFYFRYPFSPSHLLNPATSKNAAPGVASSKQTTGWSARIKLPGALPRPGDPSSAVRYFIKSSYDWSKLSRRYPIDEADMVRPPKGPPKPLGRVQHNFHRATATLDPKQQAQREAVRNAFKRCWDSYMEYAFPKDELAPVSLEGKDTFGGWAATMVDALDTLWIMGLHNEFYSILPAVGALDWNDTPLTSVNVFETTIRYLGGLLSAYDLSGEDVLLRKAVELGEMLYAAFDTPNHMPPFWLEFGAAKAGTQRAGSRDPSASPCSLSLELTRLSQLTSDPKYYDAIDRITRFLERTQNSTMLPGMWPTMMDFASLSASGSDFSLGGEADSLYEYFPKMSALLGGRDASYEKMYRASMNAADKHLVFRPMVPGNEDILFVGDVRVRAKDDVQLIADGQHLSCFVGGMFALGGKLYGIDAHVETGEKIARGCAWAYAQFPTGVMPEIFGLIPCASRTECKWDEEKWESDGNQGLPKGFRHARDPRYILRPEAIESIFLLYRMTGKPEYRDIAWRMFLAIQSTTATKEANSAIADVTVKPDDVHLLDSMESFWLAETLKYFYLIFSTPDTISLDEYVFNTEAHPFKRPDR</sequence>
<evidence type="ECO:0000313" key="11">
    <source>
        <dbReference type="EMBL" id="KAK1761073.1"/>
    </source>
</evidence>
<dbReference type="GO" id="GO:0036503">
    <property type="term" value="P:ERAD pathway"/>
    <property type="evidence" value="ECO:0007669"/>
    <property type="project" value="UniProtKB-ARBA"/>
</dbReference>
<keyword evidence="10" id="KW-0472">Membrane</keyword>
<evidence type="ECO:0000256" key="7">
    <source>
        <dbReference type="PIRSR" id="PIRSR601382-2"/>
    </source>
</evidence>
<dbReference type="InterPro" id="IPR001382">
    <property type="entry name" value="Glyco_hydro_47"/>
</dbReference>
<keyword evidence="10" id="KW-0812">Transmembrane</keyword>
<keyword evidence="4 9" id="KW-0378">Hydrolase</keyword>
<dbReference type="Proteomes" id="UP001239445">
    <property type="component" value="Unassembled WGS sequence"/>
</dbReference>
<comment type="pathway">
    <text evidence="2">Protein modification; protein glycosylation.</text>
</comment>